<feature type="transmembrane region" description="Helical" evidence="1">
    <location>
        <begin position="6"/>
        <end position="27"/>
    </location>
</feature>
<keyword evidence="1" id="KW-1133">Transmembrane helix</keyword>
<keyword evidence="3" id="KW-1185">Reference proteome</keyword>
<comment type="caution">
    <text evidence="2">The sequence shown here is derived from an EMBL/GenBank/DDBJ whole genome shotgun (WGS) entry which is preliminary data.</text>
</comment>
<dbReference type="Proteomes" id="UP000186890">
    <property type="component" value="Unassembled WGS sequence"/>
</dbReference>
<evidence type="ECO:0008006" key="4">
    <source>
        <dbReference type="Google" id="ProtNLM"/>
    </source>
</evidence>
<dbReference type="EMBL" id="MSJM01000005">
    <property type="protein sequence ID" value="OLF47693.1"/>
    <property type="molecule type" value="Genomic_DNA"/>
</dbReference>
<keyword evidence="1" id="KW-0812">Transmembrane</keyword>
<reference evidence="3" key="1">
    <citation type="submission" date="2016-12" db="EMBL/GenBank/DDBJ databases">
        <authorList>
            <person name="Gulvik C.A."/>
        </authorList>
    </citation>
    <scope>NUCLEOTIDE SEQUENCE [LARGE SCALE GENOMIC DNA]</scope>
    <source>
        <strain evidence="3">NED12-00049-6B</strain>
    </source>
</reference>
<evidence type="ECO:0000313" key="3">
    <source>
        <dbReference type="Proteomes" id="UP000186890"/>
    </source>
</evidence>
<gene>
    <name evidence="2" type="ORF">BU202_06590</name>
</gene>
<sequence length="131" mass="14735">MKTWQKWLLGIIASVSVILGIVVLGQVSKQEQRKQEMLEFVQSREAKEAIEIVLKNRDPQALTSEGIIQKYEIDTDTVKYNPMGAVMVKVVVNGDGELFIDYIIYPNQDDISIATSSASEKLATLLREAYE</sequence>
<dbReference type="OrthoDB" id="2237686at2"/>
<keyword evidence="1" id="KW-0472">Membrane</keyword>
<name>A0A1Q8E7D8_9STRE</name>
<dbReference type="RefSeq" id="WP_075105000.1">
    <property type="nucleotide sequence ID" value="NZ_MSJM01000005.1"/>
</dbReference>
<evidence type="ECO:0000313" key="2">
    <source>
        <dbReference type="EMBL" id="OLF47693.1"/>
    </source>
</evidence>
<proteinExistence type="predicted"/>
<evidence type="ECO:0000256" key="1">
    <source>
        <dbReference type="SAM" id="Phobius"/>
    </source>
</evidence>
<dbReference type="Pfam" id="PF07006">
    <property type="entry name" value="DUF1310"/>
    <property type="match status" value="1"/>
</dbReference>
<protein>
    <recommendedName>
        <fullName evidence="4">DUF1310 family protein</fullName>
    </recommendedName>
</protein>
<dbReference type="InterPro" id="IPR010738">
    <property type="entry name" value="DUF1310"/>
</dbReference>
<dbReference type="AlphaFoldDB" id="A0A1Q8E7D8"/>
<accession>A0A1Q8E7D8</accession>
<organism evidence="2 3">
    <name type="scientific">Streptococcus cuniculi</name>
    <dbReference type="NCBI Taxonomy" id="1432788"/>
    <lineage>
        <taxon>Bacteria</taxon>
        <taxon>Bacillati</taxon>
        <taxon>Bacillota</taxon>
        <taxon>Bacilli</taxon>
        <taxon>Lactobacillales</taxon>
        <taxon>Streptococcaceae</taxon>
        <taxon>Streptococcus</taxon>
    </lineage>
</organism>